<keyword evidence="2 6" id="KW-0812">Transmembrane</keyword>
<dbReference type="EMBL" id="KB297448">
    <property type="protein sequence ID" value="ELU10520.1"/>
    <property type="molecule type" value="Genomic_DNA"/>
</dbReference>
<evidence type="ECO:0000256" key="4">
    <source>
        <dbReference type="ARBA" id="ARBA00023136"/>
    </source>
</evidence>
<feature type="region of interest" description="Disordered" evidence="5">
    <location>
        <begin position="221"/>
        <end position="329"/>
    </location>
</feature>
<dbReference type="EnsemblMetazoa" id="CapteT223815">
    <property type="protein sequence ID" value="CapteP223815"/>
    <property type="gene ID" value="CapteG223815"/>
</dbReference>
<gene>
    <name evidence="7" type="ORF">CAPTEDRAFT_223815</name>
</gene>
<dbReference type="Proteomes" id="UP000014760">
    <property type="component" value="Unassembled WGS sequence"/>
</dbReference>
<evidence type="ECO:0000313" key="9">
    <source>
        <dbReference type="Proteomes" id="UP000014760"/>
    </source>
</evidence>
<dbReference type="InterPro" id="IPR019372">
    <property type="entry name" value="LHFPL"/>
</dbReference>
<comment type="subcellular location">
    <subcellularLocation>
        <location evidence="1">Membrane</location>
        <topology evidence="1">Multi-pass membrane protein</topology>
    </subcellularLocation>
</comment>
<feature type="transmembrane region" description="Helical" evidence="6">
    <location>
        <begin position="180"/>
        <end position="202"/>
    </location>
</feature>
<protein>
    <submittedName>
        <fullName evidence="7 8">Uncharacterized protein</fullName>
    </submittedName>
</protein>
<evidence type="ECO:0000256" key="5">
    <source>
        <dbReference type="SAM" id="MobiDB-lite"/>
    </source>
</evidence>
<dbReference type="GO" id="GO:0016020">
    <property type="term" value="C:membrane"/>
    <property type="evidence" value="ECO:0007669"/>
    <property type="project" value="UniProtKB-SubCell"/>
</dbReference>
<keyword evidence="4 6" id="KW-0472">Membrane</keyword>
<feature type="transmembrane region" description="Helical" evidence="6">
    <location>
        <begin position="119"/>
        <end position="142"/>
    </location>
</feature>
<dbReference type="Pfam" id="PF10242">
    <property type="entry name" value="L_HMGIC_fpl"/>
    <property type="match status" value="1"/>
</dbReference>
<name>R7V3Y5_CAPTE</name>
<feature type="compositionally biased region" description="Basic and acidic residues" evidence="5">
    <location>
        <begin position="299"/>
        <end position="311"/>
    </location>
</feature>
<proteinExistence type="predicted"/>
<keyword evidence="3 6" id="KW-1133">Transmembrane helix</keyword>
<dbReference type="EMBL" id="AMQN01006042">
    <property type="status" value="NOT_ANNOTATED_CDS"/>
    <property type="molecule type" value="Genomic_DNA"/>
</dbReference>
<dbReference type="HOGENOM" id="CLU_845290_0_0_1"/>
<evidence type="ECO:0000313" key="7">
    <source>
        <dbReference type="EMBL" id="ELU10520.1"/>
    </source>
</evidence>
<reference evidence="8" key="3">
    <citation type="submission" date="2015-06" db="UniProtKB">
        <authorList>
            <consortium name="EnsemblMetazoa"/>
        </authorList>
    </citation>
    <scope>IDENTIFICATION</scope>
</reference>
<dbReference type="AlphaFoldDB" id="R7V3Y5"/>
<evidence type="ECO:0000313" key="8">
    <source>
        <dbReference type="EnsemblMetazoa" id="CapteP223815"/>
    </source>
</evidence>
<feature type="transmembrane region" description="Helical" evidence="6">
    <location>
        <begin position="12"/>
        <end position="34"/>
    </location>
</feature>
<evidence type="ECO:0000256" key="6">
    <source>
        <dbReference type="SAM" id="Phobius"/>
    </source>
</evidence>
<evidence type="ECO:0000256" key="3">
    <source>
        <dbReference type="ARBA" id="ARBA00022989"/>
    </source>
</evidence>
<accession>R7V3Y5</accession>
<evidence type="ECO:0000256" key="1">
    <source>
        <dbReference type="ARBA" id="ARBA00004141"/>
    </source>
</evidence>
<reference evidence="9" key="1">
    <citation type="submission" date="2012-12" db="EMBL/GenBank/DDBJ databases">
        <authorList>
            <person name="Hellsten U."/>
            <person name="Grimwood J."/>
            <person name="Chapman J.A."/>
            <person name="Shapiro H."/>
            <person name="Aerts A."/>
            <person name="Otillar R.P."/>
            <person name="Terry A.Y."/>
            <person name="Boore J.L."/>
            <person name="Simakov O."/>
            <person name="Marletaz F."/>
            <person name="Cho S.-J."/>
            <person name="Edsinger-Gonzales E."/>
            <person name="Havlak P."/>
            <person name="Kuo D.-H."/>
            <person name="Larsson T."/>
            <person name="Lv J."/>
            <person name="Arendt D."/>
            <person name="Savage R."/>
            <person name="Osoegawa K."/>
            <person name="de Jong P."/>
            <person name="Lindberg D.R."/>
            <person name="Seaver E.C."/>
            <person name="Weisblat D.A."/>
            <person name="Putnam N.H."/>
            <person name="Grigoriev I.V."/>
            <person name="Rokhsar D.S."/>
        </authorList>
    </citation>
    <scope>NUCLEOTIDE SEQUENCE</scope>
    <source>
        <strain evidence="9">I ESC-2004</strain>
    </source>
</reference>
<organism evidence="7">
    <name type="scientific">Capitella teleta</name>
    <name type="common">Polychaete worm</name>
    <dbReference type="NCBI Taxonomy" id="283909"/>
    <lineage>
        <taxon>Eukaryota</taxon>
        <taxon>Metazoa</taxon>
        <taxon>Spiralia</taxon>
        <taxon>Lophotrochozoa</taxon>
        <taxon>Annelida</taxon>
        <taxon>Polychaeta</taxon>
        <taxon>Sedentaria</taxon>
        <taxon>Scolecida</taxon>
        <taxon>Capitellidae</taxon>
        <taxon>Capitella</taxon>
    </lineage>
</organism>
<reference evidence="7 9" key="2">
    <citation type="journal article" date="2013" name="Nature">
        <title>Insights into bilaterian evolution from three spiralian genomes.</title>
        <authorList>
            <person name="Simakov O."/>
            <person name="Marletaz F."/>
            <person name="Cho S.J."/>
            <person name="Edsinger-Gonzales E."/>
            <person name="Havlak P."/>
            <person name="Hellsten U."/>
            <person name="Kuo D.H."/>
            <person name="Larsson T."/>
            <person name="Lv J."/>
            <person name="Arendt D."/>
            <person name="Savage R."/>
            <person name="Osoegawa K."/>
            <person name="de Jong P."/>
            <person name="Grimwood J."/>
            <person name="Chapman J.A."/>
            <person name="Shapiro H."/>
            <person name="Aerts A."/>
            <person name="Otillar R.P."/>
            <person name="Terry A.Y."/>
            <person name="Boore J.L."/>
            <person name="Grigoriev I.V."/>
            <person name="Lindberg D.R."/>
            <person name="Seaver E.C."/>
            <person name="Weisblat D.A."/>
            <person name="Putnam N.H."/>
            <person name="Rokhsar D.S."/>
        </authorList>
    </citation>
    <scope>NUCLEOTIDE SEQUENCE</scope>
    <source>
        <strain evidence="7 9">I ESC-2004</strain>
    </source>
</reference>
<keyword evidence="9" id="KW-1185">Reference proteome</keyword>
<feature type="transmembrane region" description="Helical" evidence="6">
    <location>
        <begin position="87"/>
        <end position="107"/>
    </location>
</feature>
<sequence length="329" mass="36374">MANLIKLNLQQIWMLGSLCVLLTAWVTGVAAFSVDNWIDVFCEDEAHGKVDVGIFEFCYVYNGTHDCHYIIHKLGLIPSWMFSFQMFAIRGQFCGFILIVLTMLLLCAPKLLEDRYGNAVAAGSVSVGSILLIGVGNATTVAKRITQKDNMQRISPETHEQLLNSGCQLISAKTSHGVEFLTASGIIYVLAGFIIVVANYVAKMGEPRVEMNQSKRKIITKMSVKGEDRQKQTSNAPPSKPQKGRASTINRPPQQKKESTSSRPPTPPSSPFDNRSPQKSRKISRVTFDGVDNPSFIKVDMDSRRNTDDACHANGNTSDNDGFSDFYLQ</sequence>
<evidence type="ECO:0000256" key="2">
    <source>
        <dbReference type="ARBA" id="ARBA00022692"/>
    </source>
</evidence>
<dbReference type="Gene3D" id="1.20.140.150">
    <property type="match status" value="1"/>
</dbReference>